<evidence type="ECO:0000313" key="3">
    <source>
        <dbReference type="EMBL" id="SME90245.1"/>
    </source>
</evidence>
<dbReference type="EMBL" id="FWZT01000001">
    <property type="protein sequence ID" value="SME90245.1"/>
    <property type="molecule type" value="Genomic_DNA"/>
</dbReference>
<dbReference type="InterPro" id="IPR002201">
    <property type="entry name" value="Glyco_trans_9"/>
</dbReference>
<sequence>MAYNFDCRQFTGYKPCKYKRACEACPHYDPVTQRIAIVSLEAMGAVLRSTCLLPPIRKKYPGAHITWITLKNAKPLLDNNPLIDRLIVVEPKTLPLLQTLEFDELYAVDKSNEAGALSSQITAKKKYGFACDGNGVIRPFTEHGNYQFDVGLNDDLKFFINQKPETQQITETMNLTWERDPYILELSEDEKSTVKARRTEILGSTGAKKIIGYNTGCSVLFPYKKFTVSRAIELVAGWRKEFPDYAVALLGGPEDTERQESIKAAFADDSAVINTPTREGLRSGMMWVDTADMVFSGCSLGLHIAIGLGKPCIAWFGVSCSQEIDLYGKGVHLKADVPCTPCWKKRCDREIKCYDQVSVERVIRATSEIKSQFLD</sequence>
<dbReference type="CDD" id="cd03789">
    <property type="entry name" value="GT9_LPS_heptosyltransferase"/>
    <property type="match status" value="1"/>
</dbReference>
<dbReference type="AlphaFoldDB" id="A0A1Y6B8N1"/>
<dbReference type="Gene3D" id="3.40.50.2000">
    <property type="entry name" value="Glycogen Phosphorylase B"/>
    <property type="match status" value="2"/>
</dbReference>
<dbReference type="GO" id="GO:0005829">
    <property type="term" value="C:cytosol"/>
    <property type="evidence" value="ECO:0007669"/>
    <property type="project" value="TreeGrafter"/>
</dbReference>
<dbReference type="PANTHER" id="PTHR30160:SF1">
    <property type="entry name" value="LIPOPOLYSACCHARIDE 1,2-N-ACETYLGLUCOSAMINETRANSFERASE-RELATED"/>
    <property type="match status" value="1"/>
</dbReference>
<name>A0A1Y6B8N1_9BACT</name>
<accession>A0A1Y6B8N1</accession>
<keyword evidence="2 3" id="KW-0808">Transferase</keyword>
<keyword evidence="1" id="KW-0328">Glycosyltransferase</keyword>
<dbReference type="SUPFAM" id="SSF53756">
    <property type="entry name" value="UDP-Glycosyltransferase/glycogen phosphorylase"/>
    <property type="match status" value="1"/>
</dbReference>
<dbReference type="InterPro" id="IPR051199">
    <property type="entry name" value="LPS_LOS_Heptosyltrfase"/>
</dbReference>
<dbReference type="GO" id="GO:0008713">
    <property type="term" value="F:ADP-heptose-lipopolysaccharide heptosyltransferase activity"/>
    <property type="evidence" value="ECO:0007669"/>
    <property type="project" value="TreeGrafter"/>
</dbReference>
<protein>
    <submittedName>
        <fullName evidence="3">Heptosyltransferase-2</fullName>
    </submittedName>
</protein>
<gene>
    <name evidence="3" type="ORF">SAMN06296036_101342</name>
</gene>
<keyword evidence="4" id="KW-1185">Reference proteome</keyword>
<dbReference type="GO" id="GO:0009244">
    <property type="term" value="P:lipopolysaccharide core region biosynthetic process"/>
    <property type="evidence" value="ECO:0007669"/>
    <property type="project" value="TreeGrafter"/>
</dbReference>
<evidence type="ECO:0000256" key="1">
    <source>
        <dbReference type="ARBA" id="ARBA00022676"/>
    </source>
</evidence>
<evidence type="ECO:0000256" key="2">
    <source>
        <dbReference type="ARBA" id="ARBA00022679"/>
    </source>
</evidence>
<dbReference type="STRING" id="1513793.SAMN06296036_101342"/>
<dbReference type="OrthoDB" id="5290149at2"/>
<dbReference type="Proteomes" id="UP000192907">
    <property type="component" value="Unassembled WGS sequence"/>
</dbReference>
<evidence type="ECO:0000313" key="4">
    <source>
        <dbReference type="Proteomes" id="UP000192907"/>
    </source>
</evidence>
<dbReference type="PANTHER" id="PTHR30160">
    <property type="entry name" value="TETRAACYLDISACCHARIDE 4'-KINASE-RELATED"/>
    <property type="match status" value="1"/>
</dbReference>
<proteinExistence type="predicted"/>
<organism evidence="3 4">
    <name type="scientific">Pseudobacteriovorax antillogorgiicola</name>
    <dbReference type="NCBI Taxonomy" id="1513793"/>
    <lineage>
        <taxon>Bacteria</taxon>
        <taxon>Pseudomonadati</taxon>
        <taxon>Bdellovibrionota</taxon>
        <taxon>Oligoflexia</taxon>
        <taxon>Oligoflexales</taxon>
        <taxon>Pseudobacteriovoracaceae</taxon>
        <taxon>Pseudobacteriovorax</taxon>
    </lineage>
</organism>
<reference evidence="4" key="1">
    <citation type="submission" date="2017-04" db="EMBL/GenBank/DDBJ databases">
        <authorList>
            <person name="Varghese N."/>
            <person name="Submissions S."/>
        </authorList>
    </citation>
    <scope>NUCLEOTIDE SEQUENCE [LARGE SCALE GENOMIC DNA]</scope>
    <source>
        <strain evidence="4">RKEM611</strain>
    </source>
</reference>
<dbReference type="Pfam" id="PF01075">
    <property type="entry name" value="Glyco_transf_9"/>
    <property type="match status" value="1"/>
</dbReference>
<dbReference type="RefSeq" id="WP_132314540.1">
    <property type="nucleotide sequence ID" value="NZ_FWZT01000001.1"/>
</dbReference>